<keyword evidence="5 13" id="KW-0812">Transmembrane</keyword>
<dbReference type="PANTHER" id="PTHR11690">
    <property type="entry name" value="AMILORIDE-SENSITIVE SODIUM CHANNEL-RELATED"/>
    <property type="match status" value="1"/>
</dbReference>
<evidence type="ECO:0000256" key="3">
    <source>
        <dbReference type="ARBA" id="ARBA00022448"/>
    </source>
</evidence>
<evidence type="ECO:0000256" key="12">
    <source>
        <dbReference type="ARBA" id="ARBA00023303"/>
    </source>
</evidence>
<dbReference type="Gene3D" id="2.60.470.10">
    <property type="entry name" value="Acid-sensing ion channels like domains"/>
    <property type="match status" value="1"/>
</dbReference>
<organism evidence="15 16">
    <name type="scientific">Caenorhabditis auriculariae</name>
    <dbReference type="NCBI Taxonomy" id="2777116"/>
    <lineage>
        <taxon>Eukaryota</taxon>
        <taxon>Metazoa</taxon>
        <taxon>Ecdysozoa</taxon>
        <taxon>Nematoda</taxon>
        <taxon>Chromadorea</taxon>
        <taxon>Rhabditida</taxon>
        <taxon>Rhabditina</taxon>
        <taxon>Rhabditomorpha</taxon>
        <taxon>Rhabditoidea</taxon>
        <taxon>Rhabditidae</taxon>
        <taxon>Peloderinae</taxon>
        <taxon>Caenorhabditis</taxon>
    </lineage>
</organism>
<dbReference type="PROSITE" id="PS01206">
    <property type="entry name" value="ASC"/>
    <property type="match status" value="1"/>
</dbReference>
<keyword evidence="4 13" id="KW-0894">Sodium channel</keyword>
<evidence type="ECO:0000256" key="5">
    <source>
        <dbReference type="ARBA" id="ARBA00022692"/>
    </source>
</evidence>
<reference evidence="15" key="1">
    <citation type="submission" date="2020-10" db="EMBL/GenBank/DDBJ databases">
        <authorList>
            <person name="Kikuchi T."/>
        </authorList>
    </citation>
    <scope>NUCLEOTIDE SEQUENCE</scope>
    <source>
        <strain evidence="15">NKZ352</strain>
    </source>
</reference>
<comment type="subcellular location">
    <subcellularLocation>
        <location evidence="1">Membrane</location>
        <topology evidence="1">Multi-pass membrane protein</topology>
    </subcellularLocation>
</comment>
<evidence type="ECO:0000256" key="1">
    <source>
        <dbReference type="ARBA" id="ARBA00004141"/>
    </source>
</evidence>
<evidence type="ECO:0000256" key="9">
    <source>
        <dbReference type="ARBA" id="ARBA00023136"/>
    </source>
</evidence>
<dbReference type="Proteomes" id="UP000835052">
    <property type="component" value="Unassembled WGS sequence"/>
</dbReference>
<evidence type="ECO:0000313" key="16">
    <source>
        <dbReference type="Proteomes" id="UP000835052"/>
    </source>
</evidence>
<keyword evidence="16" id="KW-1185">Reference proteome</keyword>
<dbReference type="Gene3D" id="1.10.287.770">
    <property type="entry name" value="YojJ-like"/>
    <property type="match status" value="1"/>
</dbReference>
<feature type="transmembrane region" description="Helical" evidence="14">
    <location>
        <begin position="441"/>
        <end position="465"/>
    </location>
</feature>
<evidence type="ECO:0000256" key="4">
    <source>
        <dbReference type="ARBA" id="ARBA00022461"/>
    </source>
</evidence>
<evidence type="ECO:0000313" key="15">
    <source>
        <dbReference type="EMBL" id="CAD6190902.1"/>
    </source>
</evidence>
<dbReference type="InterPro" id="IPR001873">
    <property type="entry name" value="ENaC"/>
</dbReference>
<sequence>MGVFWTGLKYVFRDFSCWTSTHGVPHIGMANNRWLRLFWIVVVVGSLAAFLWQFIILLQKYLSFSVNTETVLQFAERTFPVVTICHLNAWKAKETQAMDPKMARLISAYNTNGASTEFGWGARLDSERQKRAALWALLYSERLHQSVESGLPISYSYSDMVVSCTYNAKTCNETNFISFYNPTYGTCQQFNFGGEFISSRAGPLYGLRMVLRTDQADYLPWTETSGVIMVIHTQDEVPYPDVFGYFAPPGTASSLGVNYVSTSRLGKPYGTCTTQKTLTTTHYTGNYTVEACFRSCMQEKIVTECGCYDPAYSHAENSTASCDTYGDPSTNLACIDEINNPDTSVFNIISECNCPQPCNVDSYSVTVSTALWPATGYTPTECGPAANTSKPWLETEDTCISWYQKNTLLIEIYYERMNYQVLTESPAYTLVNFISDIGGQVGLFLGMSIISVIEFLTLFFLLGFYCATHKSRRMQIEELEVDINKAKDHADSVAAKARKHELDNHAFYSDAGDPVPPRPADAP</sequence>
<protein>
    <submittedName>
        <fullName evidence="15">Uncharacterized protein</fullName>
    </submittedName>
</protein>
<keyword evidence="7" id="KW-0915">Sodium</keyword>
<keyword evidence="11 13" id="KW-0739">Sodium transport</keyword>
<keyword evidence="9 14" id="KW-0472">Membrane</keyword>
<evidence type="ECO:0000256" key="13">
    <source>
        <dbReference type="RuleBase" id="RU000679"/>
    </source>
</evidence>
<feature type="transmembrane region" description="Helical" evidence="14">
    <location>
        <begin position="37"/>
        <end position="58"/>
    </location>
</feature>
<evidence type="ECO:0000256" key="10">
    <source>
        <dbReference type="ARBA" id="ARBA00023180"/>
    </source>
</evidence>
<keyword evidence="8 13" id="KW-0406">Ion transport</keyword>
<keyword evidence="6 14" id="KW-1133">Transmembrane helix</keyword>
<evidence type="ECO:0000256" key="2">
    <source>
        <dbReference type="ARBA" id="ARBA00007193"/>
    </source>
</evidence>
<evidence type="ECO:0000256" key="14">
    <source>
        <dbReference type="SAM" id="Phobius"/>
    </source>
</evidence>
<comment type="similarity">
    <text evidence="2 13">Belongs to the amiloride-sensitive sodium channel (TC 1.A.6) family.</text>
</comment>
<dbReference type="OrthoDB" id="5874059at2759"/>
<accession>A0A8S1H6G0</accession>
<keyword evidence="12 13" id="KW-0407">Ion channel</keyword>
<evidence type="ECO:0000256" key="8">
    <source>
        <dbReference type="ARBA" id="ARBA00023065"/>
    </source>
</evidence>
<keyword evidence="3 13" id="KW-0813">Transport</keyword>
<dbReference type="AlphaFoldDB" id="A0A8S1H6G0"/>
<dbReference type="EMBL" id="CAJGYM010000018">
    <property type="protein sequence ID" value="CAD6190902.1"/>
    <property type="molecule type" value="Genomic_DNA"/>
</dbReference>
<keyword evidence="10" id="KW-0325">Glycoprotein</keyword>
<evidence type="ECO:0000256" key="6">
    <source>
        <dbReference type="ARBA" id="ARBA00022989"/>
    </source>
</evidence>
<dbReference type="GO" id="GO:0015280">
    <property type="term" value="F:ligand-gated sodium channel activity"/>
    <property type="evidence" value="ECO:0007669"/>
    <property type="project" value="TreeGrafter"/>
</dbReference>
<dbReference type="GO" id="GO:0005886">
    <property type="term" value="C:plasma membrane"/>
    <property type="evidence" value="ECO:0007669"/>
    <property type="project" value="TreeGrafter"/>
</dbReference>
<proteinExistence type="inferred from homology"/>
<name>A0A8S1H6G0_9PELO</name>
<comment type="caution">
    <text evidence="15">The sequence shown here is derived from an EMBL/GenBank/DDBJ whole genome shotgun (WGS) entry which is preliminary data.</text>
</comment>
<evidence type="ECO:0000256" key="7">
    <source>
        <dbReference type="ARBA" id="ARBA00023053"/>
    </source>
</evidence>
<dbReference type="PRINTS" id="PR01078">
    <property type="entry name" value="AMINACHANNEL"/>
</dbReference>
<evidence type="ECO:0000256" key="11">
    <source>
        <dbReference type="ARBA" id="ARBA00023201"/>
    </source>
</evidence>
<dbReference type="Pfam" id="PF00858">
    <property type="entry name" value="ASC"/>
    <property type="match status" value="1"/>
</dbReference>
<dbReference type="PANTHER" id="PTHR11690:SF153">
    <property type="entry name" value="AMILORIDE-SENSITIVE SODIUM CHANNEL"/>
    <property type="match status" value="1"/>
</dbReference>
<gene>
    <name evidence="15" type="ORF">CAUJ_LOCUS6821</name>
</gene>
<dbReference type="InterPro" id="IPR020903">
    <property type="entry name" value="ENaC_CS"/>
</dbReference>